<evidence type="ECO:0000256" key="1">
    <source>
        <dbReference type="SAM" id="Phobius"/>
    </source>
</evidence>
<sequence length="152" mass="16749">MAQTPVFSLLYQYALVGAVSVAIILVVLLCLRSRILERDRLHNMRPLLADLAQKPCLFDAYLDGHAELWHDIMPLSLYPVVSQSATRNAPKQLDPTSIRLASGLSTVALIIAMPCSDPTGHADGDEDGEPPPLPYLEFGLRDIEISRERLST</sequence>
<keyword evidence="3" id="KW-1185">Reference proteome</keyword>
<proteinExistence type="predicted"/>
<dbReference type="EMBL" id="JACAZH010000027">
    <property type="protein sequence ID" value="KAF7341734.1"/>
    <property type="molecule type" value="Genomic_DNA"/>
</dbReference>
<accession>A0A8H6XJU1</accession>
<keyword evidence="1" id="KW-0812">Transmembrane</keyword>
<evidence type="ECO:0000313" key="2">
    <source>
        <dbReference type="EMBL" id="KAF7341734.1"/>
    </source>
</evidence>
<protein>
    <submittedName>
        <fullName evidence="2">Uncharacterized protein</fullName>
    </submittedName>
</protein>
<keyword evidence="1" id="KW-1133">Transmembrane helix</keyword>
<comment type="caution">
    <text evidence="2">The sequence shown here is derived from an EMBL/GenBank/DDBJ whole genome shotgun (WGS) entry which is preliminary data.</text>
</comment>
<feature type="transmembrane region" description="Helical" evidence="1">
    <location>
        <begin position="12"/>
        <end position="31"/>
    </location>
</feature>
<reference evidence="2" key="1">
    <citation type="submission" date="2020-05" db="EMBL/GenBank/DDBJ databases">
        <title>Mycena genomes resolve the evolution of fungal bioluminescence.</title>
        <authorList>
            <person name="Tsai I.J."/>
        </authorList>
    </citation>
    <scope>NUCLEOTIDE SEQUENCE</scope>
    <source>
        <strain evidence="2">160909Yilan</strain>
    </source>
</reference>
<dbReference type="AlphaFoldDB" id="A0A8H6XJU1"/>
<organism evidence="2 3">
    <name type="scientific">Mycena sanguinolenta</name>
    <dbReference type="NCBI Taxonomy" id="230812"/>
    <lineage>
        <taxon>Eukaryota</taxon>
        <taxon>Fungi</taxon>
        <taxon>Dikarya</taxon>
        <taxon>Basidiomycota</taxon>
        <taxon>Agaricomycotina</taxon>
        <taxon>Agaricomycetes</taxon>
        <taxon>Agaricomycetidae</taxon>
        <taxon>Agaricales</taxon>
        <taxon>Marasmiineae</taxon>
        <taxon>Mycenaceae</taxon>
        <taxon>Mycena</taxon>
    </lineage>
</organism>
<dbReference type="Proteomes" id="UP000623467">
    <property type="component" value="Unassembled WGS sequence"/>
</dbReference>
<keyword evidence="1" id="KW-0472">Membrane</keyword>
<evidence type="ECO:0000313" key="3">
    <source>
        <dbReference type="Proteomes" id="UP000623467"/>
    </source>
</evidence>
<dbReference type="OrthoDB" id="3046735at2759"/>
<gene>
    <name evidence="2" type="ORF">MSAN_02072200</name>
</gene>
<name>A0A8H6XJU1_9AGAR</name>